<feature type="transmembrane region" description="Helical" evidence="9">
    <location>
        <begin position="52"/>
        <end position="75"/>
    </location>
</feature>
<dbReference type="PANTHER" id="PTHR30413">
    <property type="entry name" value="INNER MEMBRANE TRANSPORT PERMEASE"/>
    <property type="match status" value="1"/>
</dbReference>
<dbReference type="InterPro" id="IPR013525">
    <property type="entry name" value="ABC2_TM"/>
</dbReference>
<comment type="caution">
    <text evidence="11">The sequence shown here is derived from an EMBL/GenBank/DDBJ whole genome shotgun (WGS) entry which is preliminary data.</text>
</comment>
<gene>
    <name evidence="11" type="ORF">ATK74_2420</name>
</gene>
<keyword evidence="6 9" id="KW-0812">Transmembrane</keyword>
<dbReference type="GO" id="GO:0140359">
    <property type="term" value="F:ABC-type transporter activity"/>
    <property type="evidence" value="ECO:0007669"/>
    <property type="project" value="InterPro"/>
</dbReference>
<feature type="transmembrane region" description="Helical" evidence="9">
    <location>
        <begin position="159"/>
        <end position="183"/>
    </location>
</feature>
<reference evidence="11 12" key="1">
    <citation type="submission" date="2017-10" db="EMBL/GenBank/DDBJ databases">
        <title>Sequencing the genomes of 1000 actinobacteria strains.</title>
        <authorList>
            <person name="Klenk H.-P."/>
        </authorList>
    </citation>
    <scope>NUCLEOTIDE SEQUENCE [LARGE SCALE GENOMIC DNA]</scope>
    <source>
        <strain evidence="11 12">DSM 15597</strain>
    </source>
</reference>
<dbReference type="Proteomes" id="UP000226079">
    <property type="component" value="Unassembled WGS sequence"/>
</dbReference>
<name>A0A2A9CTR1_9ACTN</name>
<keyword evidence="5" id="KW-0997">Cell inner membrane</keyword>
<evidence type="ECO:0000256" key="8">
    <source>
        <dbReference type="ARBA" id="ARBA00023136"/>
    </source>
</evidence>
<proteinExistence type="inferred from homology"/>
<feature type="transmembrane region" description="Helical" evidence="9">
    <location>
        <begin position="87"/>
        <end position="104"/>
    </location>
</feature>
<evidence type="ECO:0000256" key="9">
    <source>
        <dbReference type="RuleBase" id="RU361157"/>
    </source>
</evidence>
<evidence type="ECO:0000256" key="3">
    <source>
        <dbReference type="ARBA" id="ARBA00022448"/>
    </source>
</evidence>
<keyword evidence="4 9" id="KW-1003">Cell membrane</keyword>
<evidence type="ECO:0000256" key="6">
    <source>
        <dbReference type="ARBA" id="ARBA00022692"/>
    </source>
</evidence>
<dbReference type="InterPro" id="IPR047817">
    <property type="entry name" value="ABC2_TM_bact-type"/>
</dbReference>
<keyword evidence="7 9" id="KW-1133">Transmembrane helix</keyword>
<accession>A0A2A9CTR1</accession>
<dbReference type="Pfam" id="PF01061">
    <property type="entry name" value="ABC2_membrane"/>
    <property type="match status" value="1"/>
</dbReference>
<feature type="domain" description="ABC transmembrane type-2" evidence="10">
    <location>
        <begin position="52"/>
        <end position="275"/>
    </location>
</feature>
<dbReference type="OrthoDB" id="4186295at2"/>
<dbReference type="GO" id="GO:0005886">
    <property type="term" value="C:plasma membrane"/>
    <property type="evidence" value="ECO:0007669"/>
    <property type="project" value="UniProtKB-SubCell"/>
</dbReference>
<evidence type="ECO:0000256" key="1">
    <source>
        <dbReference type="ARBA" id="ARBA00004429"/>
    </source>
</evidence>
<dbReference type="EMBL" id="PDJC01000001">
    <property type="protein sequence ID" value="PFG17843.1"/>
    <property type="molecule type" value="Genomic_DNA"/>
</dbReference>
<comment type="similarity">
    <text evidence="2 9">Belongs to the ABC-2 integral membrane protein family.</text>
</comment>
<keyword evidence="12" id="KW-1185">Reference proteome</keyword>
<keyword evidence="3 9" id="KW-0813">Transport</keyword>
<feature type="transmembrane region" description="Helical" evidence="9">
    <location>
        <begin position="125"/>
        <end position="153"/>
    </location>
</feature>
<keyword evidence="8 9" id="KW-0472">Membrane</keyword>
<dbReference type="AlphaFoldDB" id="A0A2A9CTR1"/>
<evidence type="ECO:0000313" key="12">
    <source>
        <dbReference type="Proteomes" id="UP000226079"/>
    </source>
</evidence>
<feature type="transmembrane region" description="Helical" evidence="9">
    <location>
        <begin position="195"/>
        <end position="213"/>
    </location>
</feature>
<evidence type="ECO:0000256" key="2">
    <source>
        <dbReference type="ARBA" id="ARBA00007783"/>
    </source>
</evidence>
<dbReference type="PANTHER" id="PTHR30413:SF8">
    <property type="entry name" value="TRANSPORT PERMEASE PROTEIN"/>
    <property type="match status" value="1"/>
</dbReference>
<evidence type="ECO:0000256" key="5">
    <source>
        <dbReference type="ARBA" id="ARBA00022519"/>
    </source>
</evidence>
<protein>
    <recommendedName>
        <fullName evidence="9">Transport permease protein</fullName>
    </recommendedName>
</protein>
<dbReference type="RefSeq" id="WP_098461243.1">
    <property type="nucleotide sequence ID" value="NZ_PDJC01000001.1"/>
</dbReference>
<evidence type="ECO:0000256" key="7">
    <source>
        <dbReference type="ARBA" id="ARBA00022989"/>
    </source>
</evidence>
<dbReference type="PROSITE" id="PS51012">
    <property type="entry name" value="ABC_TM2"/>
    <property type="match status" value="1"/>
</dbReference>
<comment type="subcellular location">
    <subcellularLocation>
        <location evidence="1">Cell inner membrane</location>
        <topology evidence="1">Multi-pass membrane protein</topology>
    </subcellularLocation>
    <subcellularLocation>
        <location evidence="9">Cell membrane</location>
        <topology evidence="9">Multi-pass membrane protein</topology>
    </subcellularLocation>
</comment>
<organism evidence="11 12">
    <name type="scientific">Propionicimonas paludicola</name>
    <dbReference type="NCBI Taxonomy" id="185243"/>
    <lineage>
        <taxon>Bacteria</taxon>
        <taxon>Bacillati</taxon>
        <taxon>Actinomycetota</taxon>
        <taxon>Actinomycetes</taxon>
        <taxon>Propionibacteriales</taxon>
        <taxon>Nocardioidaceae</taxon>
        <taxon>Propionicimonas</taxon>
    </lineage>
</organism>
<sequence>MSLSELAEQHGLHRVGARASVLPYFRETWERRDFISTMARYRMAAQNQENRLGAFWLVLKPALNALVYGTIFGVIQQSSTRPADYPAYVVVGVFLFEFFSACFAQGAKAITGNRALVQSLSFPRVALPLAVVFEQFYTLLLSMVVMFGLLIMFGHFPTWNWLLMAPLLLIYLVFNTGIALITARLTVHFRDLTQILPFVSRLLFYTSGALFDVKKLFAGHPWVVQVYEWHPIFQTLTIARSLLMTSERYDYAYWVHLGVWAVASFVIGFIFFWRAEERYGRD</sequence>
<evidence type="ECO:0000256" key="4">
    <source>
        <dbReference type="ARBA" id="ARBA00022475"/>
    </source>
</evidence>
<evidence type="ECO:0000313" key="11">
    <source>
        <dbReference type="EMBL" id="PFG17843.1"/>
    </source>
</evidence>
<dbReference type="GO" id="GO:0015920">
    <property type="term" value="P:lipopolysaccharide transport"/>
    <property type="evidence" value="ECO:0007669"/>
    <property type="project" value="TreeGrafter"/>
</dbReference>
<feature type="transmembrane region" description="Helical" evidence="9">
    <location>
        <begin position="251"/>
        <end position="273"/>
    </location>
</feature>
<evidence type="ECO:0000259" key="10">
    <source>
        <dbReference type="PROSITE" id="PS51012"/>
    </source>
</evidence>